<organism evidence="1 2">
    <name type="scientific">Sphaerobolus stellatus (strain SS14)</name>
    <dbReference type="NCBI Taxonomy" id="990650"/>
    <lineage>
        <taxon>Eukaryota</taxon>
        <taxon>Fungi</taxon>
        <taxon>Dikarya</taxon>
        <taxon>Basidiomycota</taxon>
        <taxon>Agaricomycotina</taxon>
        <taxon>Agaricomycetes</taxon>
        <taxon>Phallomycetidae</taxon>
        <taxon>Geastrales</taxon>
        <taxon>Sphaerobolaceae</taxon>
        <taxon>Sphaerobolus</taxon>
    </lineage>
</organism>
<dbReference type="AlphaFoldDB" id="A0A0C9VFB8"/>
<sequence>MYVSANLLLGIAYGYTVQSGHDPIVELAEETMAKLTNGFQPKYLVNISHKYVRSPIISLKKTYTLLLVKYIPTWFPGAGWKHFAQYECGPLSHRLLNEPFNESLEKIAIGKASASFIWQALTD</sequence>
<name>A0A0C9VFB8_SPHS4</name>
<keyword evidence="2" id="KW-1185">Reference proteome</keyword>
<proteinExistence type="predicted"/>
<accession>A0A0C9VFB8</accession>
<protein>
    <submittedName>
        <fullName evidence="1">Uncharacterized protein</fullName>
    </submittedName>
</protein>
<dbReference type="HOGENOM" id="CLU_2016656_0_0_1"/>
<dbReference type="EMBL" id="KN837182">
    <property type="protein sequence ID" value="KIJ36111.1"/>
    <property type="molecule type" value="Genomic_DNA"/>
</dbReference>
<reference evidence="1 2" key="1">
    <citation type="submission" date="2014-06" db="EMBL/GenBank/DDBJ databases">
        <title>Evolutionary Origins and Diversification of the Mycorrhizal Mutualists.</title>
        <authorList>
            <consortium name="DOE Joint Genome Institute"/>
            <consortium name="Mycorrhizal Genomics Consortium"/>
            <person name="Kohler A."/>
            <person name="Kuo A."/>
            <person name="Nagy L.G."/>
            <person name="Floudas D."/>
            <person name="Copeland A."/>
            <person name="Barry K.W."/>
            <person name="Cichocki N."/>
            <person name="Veneault-Fourrey C."/>
            <person name="LaButti K."/>
            <person name="Lindquist E.A."/>
            <person name="Lipzen A."/>
            <person name="Lundell T."/>
            <person name="Morin E."/>
            <person name="Murat C."/>
            <person name="Riley R."/>
            <person name="Ohm R."/>
            <person name="Sun H."/>
            <person name="Tunlid A."/>
            <person name="Henrissat B."/>
            <person name="Grigoriev I.V."/>
            <person name="Hibbett D.S."/>
            <person name="Martin F."/>
        </authorList>
    </citation>
    <scope>NUCLEOTIDE SEQUENCE [LARGE SCALE GENOMIC DNA]</scope>
    <source>
        <strain evidence="1 2">SS14</strain>
    </source>
</reference>
<dbReference type="Proteomes" id="UP000054279">
    <property type="component" value="Unassembled WGS sequence"/>
</dbReference>
<evidence type="ECO:0000313" key="2">
    <source>
        <dbReference type="Proteomes" id="UP000054279"/>
    </source>
</evidence>
<evidence type="ECO:0000313" key="1">
    <source>
        <dbReference type="EMBL" id="KIJ36111.1"/>
    </source>
</evidence>
<gene>
    <name evidence="1" type="ORF">M422DRAFT_261659</name>
</gene>